<dbReference type="OrthoDB" id="419694at2759"/>
<dbReference type="InterPro" id="IPR032675">
    <property type="entry name" value="LRR_dom_sf"/>
</dbReference>
<dbReference type="InParanoid" id="A0A7M7GM77"/>
<dbReference type="GO" id="GO:0000215">
    <property type="term" value="F:tRNA 2'-phosphotransferase activity"/>
    <property type="evidence" value="ECO:0007669"/>
    <property type="project" value="UniProtKB-EC"/>
</dbReference>
<dbReference type="GeneID" id="100891447"/>
<dbReference type="InterPro" id="IPR006553">
    <property type="entry name" value="Leu-rich_rpt_Cys-con_subtyp"/>
</dbReference>
<name>A0A7M7GM77_STRPU</name>
<dbReference type="Gene3D" id="3.80.10.10">
    <property type="entry name" value="Ribonuclease Inhibitor"/>
    <property type="match status" value="1"/>
</dbReference>
<comment type="function">
    <text evidence="1">Catalyzes the last step of tRNA splicing, the transfer of the splice junction 2'-phosphate from ligated tRNA to NAD to produce ADP-ribose 1''-2'' cyclic phosphate.</text>
</comment>
<dbReference type="SUPFAM" id="SSF56399">
    <property type="entry name" value="ADP-ribosylation"/>
    <property type="match status" value="1"/>
</dbReference>
<reference evidence="6" key="2">
    <citation type="submission" date="2021-01" db="UniProtKB">
        <authorList>
            <consortium name="EnsemblMetazoa"/>
        </authorList>
    </citation>
    <scope>IDENTIFICATION</scope>
</reference>
<evidence type="ECO:0000313" key="7">
    <source>
        <dbReference type="Proteomes" id="UP000007110"/>
    </source>
</evidence>
<evidence type="ECO:0000256" key="1">
    <source>
        <dbReference type="ARBA" id="ARBA00003343"/>
    </source>
</evidence>
<feature type="region of interest" description="Disordered" evidence="4">
    <location>
        <begin position="1"/>
        <end position="25"/>
    </location>
</feature>
<dbReference type="InterPro" id="IPR042080">
    <property type="entry name" value="RNA_2'-PTrans_N"/>
</dbReference>
<dbReference type="AlphaFoldDB" id="A0A7M7GM77"/>
<evidence type="ECO:0000313" key="6">
    <source>
        <dbReference type="EnsemblMetazoa" id="XP_003728973"/>
    </source>
</evidence>
<dbReference type="RefSeq" id="XP_003728973.2">
    <property type="nucleotide sequence ID" value="XM_003728925.3"/>
</dbReference>
<evidence type="ECO:0000256" key="2">
    <source>
        <dbReference type="ARBA" id="ARBA00012007"/>
    </source>
</evidence>
<dbReference type="Proteomes" id="UP000007110">
    <property type="component" value="Unassembled WGS sequence"/>
</dbReference>
<dbReference type="Pfam" id="PF24758">
    <property type="entry name" value="LRR_At5g56370"/>
    <property type="match status" value="1"/>
</dbReference>
<sequence>MLQEPIPAAEGESNGEKEQRERHSERLGKKLSYLLRYGAKQEGLSVCDQGFVKLDDLVKVSLLQRYTAEEVLQEVRLSKSFNGKRRYEDKKVNNITYVRASYNRRFERNPYHEETKVQRLLECCMEHICTNIKNYSLEDCPDEFLVNEILHKLKRRGKLTNVALENLLGPYIETLNLSGALITQRAPKIITQQCPNLRHLNLKDCGYVVTDHAIIFLMKRLSELRVLNLTTCSHLTGSSLRTIPKHLPHLQTINLSWVTGVTEGDLLAIIEGCPKLEKIMFYGVKLTLSDEACIRIAKVCAERPLSVSYDNGHVS</sequence>
<dbReference type="SMART" id="SM00367">
    <property type="entry name" value="LRR_CC"/>
    <property type="match status" value="4"/>
</dbReference>
<feature type="domain" description="F-box/LRR-repeat protein 15/At3g58940/PEG3-like LRR" evidence="5">
    <location>
        <begin position="220"/>
        <end position="286"/>
    </location>
</feature>
<dbReference type="InterPro" id="IPR002745">
    <property type="entry name" value="Ptrans_KptA/Tpt1"/>
</dbReference>
<dbReference type="EC" id="2.7.1.160" evidence="2"/>
<dbReference type="OMA" id="AACKHVT"/>
<dbReference type="SUPFAM" id="SSF52047">
    <property type="entry name" value="RNI-like"/>
    <property type="match status" value="1"/>
</dbReference>
<dbReference type="Gene3D" id="1.10.10.970">
    <property type="entry name" value="RNA 2'-phosphotransferase, Tpt1/KptA family, N-terminal domain"/>
    <property type="match status" value="1"/>
</dbReference>
<evidence type="ECO:0000256" key="4">
    <source>
        <dbReference type="SAM" id="MobiDB-lite"/>
    </source>
</evidence>
<evidence type="ECO:0000256" key="3">
    <source>
        <dbReference type="ARBA" id="ARBA00047949"/>
    </source>
</evidence>
<dbReference type="KEGG" id="spu:100891447"/>
<evidence type="ECO:0000259" key="5">
    <source>
        <dbReference type="Pfam" id="PF24758"/>
    </source>
</evidence>
<dbReference type="PANTHER" id="PTHR13318:SF95">
    <property type="entry name" value="F-BOX PROTEIN YLR352W"/>
    <property type="match status" value="1"/>
</dbReference>
<dbReference type="PANTHER" id="PTHR13318">
    <property type="entry name" value="PARTNER OF PAIRED, ISOFORM B-RELATED"/>
    <property type="match status" value="1"/>
</dbReference>
<dbReference type="InterPro" id="IPR055411">
    <property type="entry name" value="LRR_FXL15/At3g58940/PEG3-like"/>
</dbReference>
<keyword evidence="7" id="KW-1185">Reference proteome</keyword>
<proteinExistence type="predicted"/>
<accession>A0A7M7GM77</accession>
<protein>
    <recommendedName>
        <fullName evidence="2">2'-phosphotransferase</fullName>
        <ecNumber evidence="2">2.7.1.160</ecNumber>
    </recommendedName>
</protein>
<comment type="catalytic activity">
    <reaction evidence="3">
        <text>2'-phospho-[ligated tRNA] + NAD(+) = mature tRNA + ADP-alpha-D-ribose 1'',2''-cyclic phosphate + nicotinamide</text>
        <dbReference type="Rhea" id="RHEA:23324"/>
        <dbReference type="Rhea" id="RHEA-COMP:11106"/>
        <dbReference type="Rhea" id="RHEA-COMP:11107"/>
        <dbReference type="ChEBI" id="CHEBI:17154"/>
        <dbReference type="ChEBI" id="CHEBI:57540"/>
        <dbReference type="ChEBI" id="CHEBI:76596"/>
        <dbReference type="ChEBI" id="CHEBI:82883"/>
        <dbReference type="ChEBI" id="CHEBI:85027"/>
        <dbReference type="EC" id="2.7.1.160"/>
    </reaction>
</comment>
<dbReference type="EnsemblMetazoa" id="XM_003728925">
    <property type="protein sequence ID" value="XP_003728973"/>
    <property type="gene ID" value="LOC100891447"/>
</dbReference>
<feature type="compositionally biased region" description="Basic and acidic residues" evidence="4">
    <location>
        <begin position="14"/>
        <end position="25"/>
    </location>
</feature>
<reference evidence="7" key="1">
    <citation type="submission" date="2015-02" db="EMBL/GenBank/DDBJ databases">
        <title>Genome sequencing for Strongylocentrotus purpuratus.</title>
        <authorList>
            <person name="Murali S."/>
            <person name="Liu Y."/>
            <person name="Vee V."/>
            <person name="English A."/>
            <person name="Wang M."/>
            <person name="Skinner E."/>
            <person name="Han Y."/>
            <person name="Muzny D.M."/>
            <person name="Worley K.C."/>
            <person name="Gibbs R.A."/>
        </authorList>
    </citation>
    <scope>NUCLEOTIDE SEQUENCE</scope>
</reference>
<organism evidence="6 7">
    <name type="scientific">Strongylocentrotus purpuratus</name>
    <name type="common">Purple sea urchin</name>
    <dbReference type="NCBI Taxonomy" id="7668"/>
    <lineage>
        <taxon>Eukaryota</taxon>
        <taxon>Metazoa</taxon>
        <taxon>Echinodermata</taxon>
        <taxon>Eleutherozoa</taxon>
        <taxon>Echinozoa</taxon>
        <taxon>Echinoidea</taxon>
        <taxon>Euechinoidea</taxon>
        <taxon>Echinacea</taxon>
        <taxon>Camarodonta</taxon>
        <taxon>Echinidea</taxon>
        <taxon>Strongylocentrotidae</taxon>
        <taxon>Strongylocentrotus</taxon>
    </lineage>
</organism>
<dbReference type="Pfam" id="PF01885">
    <property type="entry name" value="PTS_2-RNA"/>
    <property type="match status" value="1"/>
</dbReference>